<organism evidence="14 15">
    <name type="scientific">Coemansia asiatica</name>
    <dbReference type="NCBI Taxonomy" id="1052880"/>
    <lineage>
        <taxon>Eukaryota</taxon>
        <taxon>Fungi</taxon>
        <taxon>Fungi incertae sedis</taxon>
        <taxon>Zoopagomycota</taxon>
        <taxon>Kickxellomycotina</taxon>
        <taxon>Kickxellomycetes</taxon>
        <taxon>Kickxellales</taxon>
        <taxon>Kickxellaceae</taxon>
        <taxon>Coemansia</taxon>
    </lineage>
</organism>
<name>A0A9W8CJ52_9FUNG</name>
<dbReference type="PROSITE" id="PS50011">
    <property type="entry name" value="PROTEIN_KINASE_DOM"/>
    <property type="match status" value="1"/>
</dbReference>
<feature type="region of interest" description="Disordered" evidence="12">
    <location>
        <begin position="374"/>
        <end position="432"/>
    </location>
</feature>
<comment type="similarity">
    <text evidence="1">Belongs to the protein kinase superfamily. CK1 Ser/Thr protein kinase family. Casein kinase I subfamily.</text>
</comment>
<dbReference type="FunFam" id="1.10.510.10:FF:000160">
    <property type="entry name" value="Casein kinase I 1"/>
    <property type="match status" value="1"/>
</dbReference>
<dbReference type="InterPro" id="IPR008271">
    <property type="entry name" value="Ser/Thr_kinase_AS"/>
</dbReference>
<feature type="domain" description="Protein kinase" evidence="13">
    <location>
        <begin position="36"/>
        <end position="306"/>
    </location>
</feature>
<evidence type="ECO:0000259" key="13">
    <source>
        <dbReference type="PROSITE" id="PS50011"/>
    </source>
</evidence>
<dbReference type="PANTHER" id="PTHR11909">
    <property type="entry name" value="CASEIN KINASE-RELATED"/>
    <property type="match status" value="1"/>
</dbReference>
<protein>
    <recommendedName>
        <fullName evidence="2">non-specific serine/threonine protein kinase</fullName>
        <ecNumber evidence="2">2.7.11.1</ecNumber>
    </recommendedName>
</protein>
<evidence type="ECO:0000256" key="7">
    <source>
        <dbReference type="ARBA" id="ARBA00022840"/>
    </source>
</evidence>
<dbReference type="InterPro" id="IPR000719">
    <property type="entry name" value="Prot_kinase_dom"/>
</dbReference>
<evidence type="ECO:0000256" key="3">
    <source>
        <dbReference type="ARBA" id="ARBA00022527"/>
    </source>
</evidence>
<evidence type="ECO:0000313" key="15">
    <source>
        <dbReference type="Proteomes" id="UP001145021"/>
    </source>
</evidence>
<evidence type="ECO:0000256" key="10">
    <source>
        <dbReference type="PROSITE-ProRule" id="PRU10141"/>
    </source>
</evidence>
<dbReference type="Proteomes" id="UP001145021">
    <property type="component" value="Unassembled WGS sequence"/>
</dbReference>
<dbReference type="EMBL" id="JANBOH010000076">
    <property type="protein sequence ID" value="KAJ1646087.1"/>
    <property type="molecule type" value="Genomic_DNA"/>
</dbReference>
<gene>
    <name evidence="14" type="primary">YCK2</name>
    <name evidence="14" type="ORF">LPJ64_002414</name>
</gene>
<dbReference type="GO" id="GO:0005524">
    <property type="term" value="F:ATP binding"/>
    <property type="evidence" value="ECO:0007669"/>
    <property type="project" value="UniProtKB-UniRule"/>
</dbReference>
<evidence type="ECO:0000256" key="2">
    <source>
        <dbReference type="ARBA" id="ARBA00012513"/>
    </source>
</evidence>
<dbReference type="Pfam" id="PF00069">
    <property type="entry name" value="Pkinase"/>
    <property type="match status" value="1"/>
</dbReference>
<evidence type="ECO:0000256" key="5">
    <source>
        <dbReference type="ARBA" id="ARBA00022741"/>
    </source>
</evidence>
<dbReference type="PROSITE" id="PS00108">
    <property type="entry name" value="PROTEIN_KINASE_ST"/>
    <property type="match status" value="1"/>
</dbReference>
<dbReference type="InterPro" id="IPR011009">
    <property type="entry name" value="Kinase-like_dom_sf"/>
</dbReference>
<evidence type="ECO:0000256" key="6">
    <source>
        <dbReference type="ARBA" id="ARBA00022777"/>
    </source>
</evidence>
<dbReference type="GO" id="GO:0004674">
    <property type="term" value="F:protein serine/threonine kinase activity"/>
    <property type="evidence" value="ECO:0007669"/>
    <property type="project" value="UniProtKB-KW"/>
</dbReference>
<accession>A0A9W8CJ52</accession>
<evidence type="ECO:0000256" key="1">
    <source>
        <dbReference type="ARBA" id="ARBA00005926"/>
    </source>
</evidence>
<reference evidence="14" key="1">
    <citation type="submission" date="2022-07" db="EMBL/GenBank/DDBJ databases">
        <title>Phylogenomic reconstructions and comparative analyses of Kickxellomycotina fungi.</title>
        <authorList>
            <person name="Reynolds N.K."/>
            <person name="Stajich J.E."/>
            <person name="Barry K."/>
            <person name="Grigoriev I.V."/>
            <person name="Crous P."/>
            <person name="Smith M.E."/>
        </authorList>
    </citation>
    <scope>NUCLEOTIDE SEQUENCE</scope>
    <source>
        <strain evidence="14">NBRC 105413</strain>
    </source>
</reference>
<evidence type="ECO:0000256" key="12">
    <source>
        <dbReference type="SAM" id="MobiDB-lite"/>
    </source>
</evidence>
<sequence length="475" mass="53468">MQQAVPHNKYSVPDKRMVTRQNKTLHTSPQIVGVHYRVGKRIGEGSFGVIYEGTNLLTNRLVAIKFELRKSEAPQLRDEYRSYRILAGEEGIPAVHYFGQEGLYNVLCIDLLGPSLEDLFDMCRRRFSVKTVAMLAKNMLTRIQTVHEHNLIYRDIKPDNFLVGCPGTETANRIFMVDFGMAKQYRDPKTHQHIPYRERKSLSGTARYMSINTHLGREQSRRDDLEALGHVFMYFLRGSLPWQGLKAATNKQKYEKIGERKQNTPVRELCEGFPPEFATYLSTVRKYAFEETPDYNYLRGLFDSVLVSIGEKDDGVYDWNLLNDGYGYAANSAAVSAVARQNQHHGRVSGAYKAENQNHISNQALRSYDNVAHRQSTPNMDNSASNTPGKHSRDHLSPVDAKGPSNLSNALSPNADAQQTGKPNGFGHHSTDAANIRAHDNRNNVNNVNNGHAHGKQGFMFKIKSVFGCCSSSSV</sequence>
<dbReference type="Gene3D" id="1.10.510.10">
    <property type="entry name" value="Transferase(Phosphotransferase) domain 1"/>
    <property type="match status" value="1"/>
</dbReference>
<dbReference type="SMART" id="SM00220">
    <property type="entry name" value="S_TKc"/>
    <property type="match status" value="1"/>
</dbReference>
<feature type="compositionally biased region" description="Polar residues" evidence="12">
    <location>
        <begin position="374"/>
        <end position="389"/>
    </location>
</feature>
<comment type="catalytic activity">
    <reaction evidence="8">
        <text>L-threonyl-[protein] + ATP = O-phospho-L-threonyl-[protein] + ADP + H(+)</text>
        <dbReference type="Rhea" id="RHEA:46608"/>
        <dbReference type="Rhea" id="RHEA-COMP:11060"/>
        <dbReference type="Rhea" id="RHEA-COMP:11605"/>
        <dbReference type="ChEBI" id="CHEBI:15378"/>
        <dbReference type="ChEBI" id="CHEBI:30013"/>
        <dbReference type="ChEBI" id="CHEBI:30616"/>
        <dbReference type="ChEBI" id="CHEBI:61977"/>
        <dbReference type="ChEBI" id="CHEBI:456216"/>
        <dbReference type="EC" id="2.7.11.1"/>
    </reaction>
</comment>
<evidence type="ECO:0000256" key="4">
    <source>
        <dbReference type="ARBA" id="ARBA00022679"/>
    </source>
</evidence>
<dbReference type="EC" id="2.7.11.1" evidence="2"/>
<keyword evidence="4 14" id="KW-0808">Transferase</keyword>
<dbReference type="GO" id="GO:0005773">
    <property type="term" value="C:vacuole"/>
    <property type="evidence" value="ECO:0007669"/>
    <property type="project" value="UniProtKB-ARBA"/>
</dbReference>
<evidence type="ECO:0000256" key="8">
    <source>
        <dbReference type="ARBA" id="ARBA00047899"/>
    </source>
</evidence>
<keyword evidence="6 14" id="KW-0418">Kinase</keyword>
<keyword evidence="7 10" id="KW-0067">ATP-binding</keyword>
<dbReference type="FunFam" id="3.30.200.20:FF:000538">
    <property type="entry name" value="Putative Casein kinase I"/>
    <property type="match status" value="1"/>
</dbReference>
<feature type="compositionally biased region" description="Polar residues" evidence="12">
    <location>
        <begin position="405"/>
        <end position="422"/>
    </location>
</feature>
<comment type="caution">
    <text evidence="14">The sequence shown here is derived from an EMBL/GenBank/DDBJ whole genome shotgun (WGS) entry which is preliminary data.</text>
</comment>
<evidence type="ECO:0000256" key="9">
    <source>
        <dbReference type="ARBA" id="ARBA00048679"/>
    </source>
</evidence>
<evidence type="ECO:0000256" key="11">
    <source>
        <dbReference type="RuleBase" id="RU000304"/>
    </source>
</evidence>
<comment type="catalytic activity">
    <reaction evidence="9">
        <text>L-seryl-[protein] + ATP = O-phospho-L-seryl-[protein] + ADP + H(+)</text>
        <dbReference type="Rhea" id="RHEA:17989"/>
        <dbReference type="Rhea" id="RHEA-COMP:9863"/>
        <dbReference type="Rhea" id="RHEA-COMP:11604"/>
        <dbReference type="ChEBI" id="CHEBI:15378"/>
        <dbReference type="ChEBI" id="CHEBI:29999"/>
        <dbReference type="ChEBI" id="CHEBI:30616"/>
        <dbReference type="ChEBI" id="CHEBI:83421"/>
        <dbReference type="ChEBI" id="CHEBI:456216"/>
        <dbReference type="EC" id="2.7.11.1"/>
    </reaction>
</comment>
<dbReference type="InterPro" id="IPR050235">
    <property type="entry name" value="CK1_Ser-Thr_kinase"/>
</dbReference>
<dbReference type="InterPro" id="IPR017441">
    <property type="entry name" value="Protein_kinase_ATP_BS"/>
</dbReference>
<dbReference type="AlphaFoldDB" id="A0A9W8CJ52"/>
<dbReference type="SUPFAM" id="SSF56112">
    <property type="entry name" value="Protein kinase-like (PK-like)"/>
    <property type="match status" value="1"/>
</dbReference>
<keyword evidence="5 10" id="KW-0547">Nucleotide-binding</keyword>
<dbReference type="PROSITE" id="PS00107">
    <property type="entry name" value="PROTEIN_KINASE_ATP"/>
    <property type="match status" value="1"/>
</dbReference>
<feature type="binding site" evidence="10">
    <location>
        <position position="65"/>
    </location>
    <ligand>
        <name>ATP</name>
        <dbReference type="ChEBI" id="CHEBI:30616"/>
    </ligand>
</feature>
<proteinExistence type="inferred from homology"/>
<evidence type="ECO:0000313" key="14">
    <source>
        <dbReference type="EMBL" id="KAJ1646087.1"/>
    </source>
</evidence>
<keyword evidence="15" id="KW-1185">Reference proteome</keyword>
<keyword evidence="3 11" id="KW-0723">Serine/threonine-protein kinase</keyword>